<dbReference type="EMBL" id="VOGW01000016">
    <property type="protein sequence ID" value="TWV57153.1"/>
    <property type="molecule type" value="Genomic_DNA"/>
</dbReference>
<dbReference type="InterPro" id="IPR007136">
    <property type="entry name" value="DUF347"/>
</dbReference>
<reference evidence="2" key="1">
    <citation type="journal article" date="2019" name="Microbiol. Resour. Announc.">
        <title>Draft Genomic Sequences of Streptomyces misionensis and Streptomyces albidoflavus, bacteria applied for phytopathogen biocontrol.</title>
        <authorList>
            <person name="Pylro V."/>
            <person name="Dias A."/>
            <person name="Andreote F."/>
            <person name="Varani A."/>
            <person name="Andreote C."/>
            <person name="Bernardo E."/>
            <person name="Martins T."/>
        </authorList>
    </citation>
    <scope>NUCLEOTIDE SEQUENCE [LARGE SCALE GENOMIC DNA]</scope>
    <source>
        <strain evidence="2">66</strain>
    </source>
</reference>
<gene>
    <name evidence="2" type="ORF">FRZ03_03185</name>
</gene>
<organism evidence="2 3">
    <name type="scientific">Streptomyces misionensis</name>
    <dbReference type="NCBI Taxonomy" id="67331"/>
    <lineage>
        <taxon>Bacteria</taxon>
        <taxon>Bacillati</taxon>
        <taxon>Actinomycetota</taxon>
        <taxon>Actinomycetes</taxon>
        <taxon>Kitasatosporales</taxon>
        <taxon>Streptomycetaceae</taxon>
        <taxon>Streptomyces</taxon>
    </lineage>
</organism>
<keyword evidence="1" id="KW-0472">Membrane</keyword>
<proteinExistence type="predicted"/>
<comment type="caution">
    <text evidence="2">The sequence shown here is derived from an EMBL/GenBank/DDBJ whole genome shotgun (WGS) entry which is preliminary data.</text>
</comment>
<dbReference type="Pfam" id="PF03988">
    <property type="entry name" value="DUF347"/>
    <property type="match status" value="1"/>
</dbReference>
<dbReference type="Proteomes" id="UP000320481">
    <property type="component" value="Unassembled WGS sequence"/>
</dbReference>
<accession>A0A5C6K419</accession>
<keyword evidence="1" id="KW-0812">Transmembrane</keyword>
<feature type="transmembrane region" description="Helical" evidence="1">
    <location>
        <begin position="36"/>
        <end position="56"/>
    </location>
</feature>
<feature type="transmembrane region" description="Helical" evidence="1">
    <location>
        <begin position="96"/>
        <end position="114"/>
    </location>
</feature>
<keyword evidence="3" id="KW-1185">Reference proteome</keyword>
<protein>
    <submittedName>
        <fullName evidence="2">Uncharacterized protein</fullName>
    </submittedName>
</protein>
<evidence type="ECO:0000313" key="2">
    <source>
        <dbReference type="EMBL" id="TWV57153.1"/>
    </source>
</evidence>
<keyword evidence="1" id="KW-1133">Transmembrane helix</keyword>
<sequence>MGLTPRARTSAKNKPCAPRVRDVFGRLLRGPDSSGLGCPGGAALVTGPLLVLVALIRVPAVPNVPLFRIAFVLTRPLGATTGDLLTEPVAKGGPDLGTTGASAGLLAVLVALMVRATRTPRPRDSGSGV</sequence>
<evidence type="ECO:0000256" key="1">
    <source>
        <dbReference type="SAM" id="Phobius"/>
    </source>
</evidence>
<evidence type="ECO:0000313" key="3">
    <source>
        <dbReference type="Proteomes" id="UP000320481"/>
    </source>
</evidence>
<name>A0A5C6K419_9ACTN</name>
<dbReference type="AlphaFoldDB" id="A0A5C6K419"/>